<keyword evidence="2" id="KW-1185">Reference proteome</keyword>
<dbReference type="HOGENOM" id="CLU_2366033_0_0_2"/>
<evidence type="ECO:0000313" key="1">
    <source>
        <dbReference type="EMBL" id="ADD09023.1"/>
    </source>
</evidence>
<reference evidence="1" key="1">
    <citation type="submission" date="2010-02" db="EMBL/GenBank/DDBJ databases">
        <title>Complete sequence of Aciduliprofundum boonei T469.</title>
        <authorList>
            <consortium name="US DOE Joint Genome Institute"/>
            <person name="Lucas S."/>
            <person name="Copeland A."/>
            <person name="Lapidus A."/>
            <person name="Cheng J.-F."/>
            <person name="Bruce D."/>
            <person name="Goodwin L."/>
            <person name="Pitluck S."/>
            <person name="Saunders E."/>
            <person name="Detter J.C."/>
            <person name="Han C."/>
            <person name="Tapia R."/>
            <person name="Land M."/>
            <person name="Hauser L."/>
            <person name="Kyrpides N."/>
            <person name="Mikhailova N."/>
            <person name="Flores G."/>
            <person name="Reysenbach A.-L."/>
            <person name="Woyke T."/>
        </authorList>
    </citation>
    <scope>NUCLEOTIDE SEQUENCE</scope>
    <source>
        <strain evidence="1">T469</strain>
    </source>
</reference>
<dbReference type="AlphaFoldDB" id="B5ICE8"/>
<dbReference type="Proteomes" id="UP000001400">
    <property type="component" value="Chromosome"/>
</dbReference>
<dbReference type="RefSeq" id="WP_008083941.1">
    <property type="nucleotide sequence ID" value="NC_013926.1"/>
</dbReference>
<protein>
    <submittedName>
        <fullName evidence="1">Uncharacterized protein</fullName>
    </submittedName>
</protein>
<proteinExistence type="predicted"/>
<accession>B5ICE8</accession>
<dbReference type="KEGG" id="abi:Aboo_1215"/>
<dbReference type="GeneID" id="8828177"/>
<dbReference type="EMBL" id="CP001941">
    <property type="protein sequence ID" value="ADD09023.1"/>
    <property type="molecule type" value="Genomic_DNA"/>
</dbReference>
<organism evidence="1 2">
    <name type="scientific">Aciduliprofundum boonei (strain DSM 19572 / T469)</name>
    <dbReference type="NCBI Taxonomy" id="439481"/>
    <lineage>
        <taxon>Archaea</taxon>
        <taxon>Methanobacteriati</taxon>
        <taxon>Thermoplasmatota</taxon>
        <taxon>DHVE2 group</taxon>
        <taxon>Candidatus Aciduliprofundum</taxon>
    </lineage>
</organism>
<gene>
    <name evidence="1" type="ordered locus">Aboo_1215</name>
</gene>
<evidence type="ECO:0000313" key="2">
    <source>
        <dbReference type="Proteomes" id="UP000001400"/>
    </source>
</evidence>
<sequence length="95" mass="11052">MSDDVVRFSFLLSGGEEITRLVEIKGMDTTNFVKIRRASERYLIQIGPHTIDLPAKLMKEMVENILLTYPEDEDLEGIIITLAQDKPWLFEKLRR</sequence>
<name>B5ICE8_ACIB4</name>
<dbReference type="STRING" id="439481.Aboo_1215"/>